<reference evidence="3 4" key="1">
    <citation type="journal article" date="2023" name="Plants (Basel)">
        <title>Bridging the Gap: Combining Genomics and Transcriptomics Approaches to Understand Stylosanthes scabra, an Orphan Legume from the Brazilian Caatinga.</title>
        <authorList>
            <person name="Ferreira-Neto J.R.C."/>
            <person name="da Silva M.D."/>
            <person name="Binneck E."/>
            <person name="de Melo N.F."/>
            <person name="da Silva R.H."/>
            <person name="de Melo A.L.T.M."/>
            <person name="Pandolfi V."/>
            <person name="Bustamante F.O."/>
            <person name="Brasileiro-Vidal A.C."/>
            <person name="Benko-Iseppon A.M."/>
        </authorList>
    </citation>
    <scope>NUCLEOTIDE SEQUENCE [LARGE SCALE GENOMIC DNA]</scope>
    <source>
        <tissue evidence="3">Leaves</tissue>
    </source>
</reference>
<sequence length="104" mass="12062">MKKGPRTSRSTPLFHVEHEKLKILDRAYTLYVRHSRYTVKAQRALQFDQEEANSEEGASEKSSEEEIVEENFEEEMQDNMAEELLRIILIPLLLAVEAVLFGPL</sequence>
<organism evidence="3 4">
    <name type="scientific">Stylosanthes scabra</name>
    <dbReference type="NCBI Taxonomy" id="79078"/>
    <lineage>
        <taxon>Eukaryota</taxon>
        <taxon>Viridiplantae</taxon>
        <taxon>Streptophyta</taxon>
        <taxon>Embryophyta</taxon>
        <taxon>Tracheophyta</taxon>
        <taxon>Spermatophyta</taxon>
        <taxon>Magnoliopsida</taxon>
        <taxon>eudicotyledons</taxon>
        <taxon>Gunneridae</taxon>
        <taxon>Pentapetalae</taxon>
        <taxon>rosids</taxon>
        <taxon>fabids</taxon>
        <taxon>Fabales</taxon>
        <taxon>Fabaceae</taxon>
        <taxon>Papilionoideae</taxon>
        <taxon>50 kb inversion clade</taxon>
        <taxon>dalbergioids sensu lato</taxon>
        <taxon>Dalbergieae</taxon>
        <taxon>Pterocarpus clade</taxon>
        <taxon>Stylosanthes</taxon>
    </lineage>
</organism>
<protein>
    <submittedName>
        <fullName evidence="3">Uncharacterized protein</fullName>
    </submittedName>
</protein>
<gene>
    <name evidence="3" type="ORF">PIB30_095998</name>
</gene>
<name>A0ABU6ZUK3_9FABA</name>
<keyword evidence="2" id="KW-0472">Membrane</keyword>
<dbReference type="Proteomes" id="UP001341840">
    <property type="component" value="Unassembled WGS sequence"/>
</dbReference>
<proteinExistence type="predicted"/>
<feature type="transmembrane region" description="Helical" evidence="2">
    <location>
        <begin position="84"/>
        <end position="102"/>
    </location>
</feature>
<keyword evidence="2" id="KW-1133">Transmembrane helix</keyword>
<evidence type="ECO:0000313" key="3">
    <source>
        <dbReference type="EMBL" id="MED6225683.1"/>
    </source>
</evidence>
<feature type="region of interest" description="Disordered" evidence="1">
    <location>
        <begin position="48"/>
        <end position="70"/>
    </location>
</feature>
<dbReference type="EMBL" id="JASCZI010274099">
    <property type="protein sequence ID" value="MED6225683.1"/>
    <property type="molecule type" value="Genomic_DNA"/>
</dbReference>
<evidence type="ECO:0000313" key="4">
    <source>
        <dbReference type="Proteomes" id="UP001341840"/>
    </source>
</evidence>
<keyword evidence="4" id="KW-1185">Reference proteome</keyword>
<accession>A0ABU6ZUK3</accession>
<comment type="caution">
    <text evidence="3">The sequence shown here is derived from an EMBL/GenBank/DDBJ whole genome shotgun (WGS) entry which is preliminary data.</text>
</comment>
<keyword evidence="2" id="KW-0812">Transmembrane</keyword>
<evidence type="ECO:0000256" key="1">
    <source>
        <dbReference type="SAM" id="MobiDB-lite"/>
    </source>
</evidence>
<evidence type="ECO:0000256" key="2">
    <source>
        <dbReference type="SAM" id="Phobius"/>
    </source>
</evidence>